<dbReference type="AlphaFoldDB" id="A0A6J7KYC3"/>
<feature type="region of interest" description="Disordered" evidence="1">
    <location>
        <begin position="1"/>
        <end position="26"/>
    </location>
</feature>
<sequence>MQRPMDEQPTRAGPSPPKYGSAVSTPGFSRYVPTRALRYVLPTPISSPYSFRSWSAGSSAVTSVTPSIRCAVS</sequence>
<reference evidence="2" key="1">
    <citation type="submission" date="2020-05" db="EMBL/GenBank/DDBJ databases">
        <authorList>
            <person name="Chiriac C."/>
            <person name="Salcher M."/>
            <person name="Ghai R."/>
            <person name="Kavagutti S V."/>
        </authorList>
    </citation>
    <scope>NUCLEOTIDE SEQUENCE</scope>
</reference>
<evidence type="ECO:0000256" key="1">
    <source>
        <dbReference type="SAM" id="MobiDB-lite"/>
    </source>
</evidence>
<protein>
    <submittedName>
        <fullName evidence="2">Unannotated protein</fullName>
    </submittedName>
</protein>
<accession>A0A6J7KYC3</accession>
<evidence type="ECO:0000313" key="2">
    <source>
        <dbReference type="EMBL" id="CAB4961478.1"/>
    </source>
</evidence>
<name>A0A6J7KYC3_9ZZZZ</name>
<proteinExistence type="predicted"/>
<dbReference type="EMBL" id="CAFBMK010000497">
    <property type="protein sequence ID" value="CAB4961478.1"/>
    <property type="molecule type" value="Genomic_DNA"/>
</dbReference>
<gene>
    <name evidence="2" type="ORF">UFOPK3564_04090</name>
</gene>
<organism evidence="2">
    <name type="scientific">freshwater metagenome</name>
    <dbReference type="NCBI Taxonomy" id="449393"/>
    <lineage>
        <taxon>unclassified sequences</taxon>
        <taxon>metagenomes</taxon>
        <taxon>ecological metagenomes</taxon>
    </lineage>
</organism>